<sequence>MPSIKITTASLTEDQKMELIQSITASVHSITRVPLEFIHVMIDIVGDENYAVGGQTVAQIKKISIKKQ</sequence>
<dbReference type="GO" id="GO:0016853">
    <property type="term" value="F:isomerase activity"/>
    <property type="evidence" value="ECO:0007669"/>
    <property type="project" value="UniProtKB-KW"/>
</dbReference>
<name>A0A4U9VXG9_9SPHI</name>
<keyword evidence="6" id="KW-1185">Reference proteome</keyword>
<gene>
    <name evidence="3" type="ORF">ABTW24_19070</name>
    <name evidence="4" type="ORF">NCTC11429_03684</name>
</gene>
<feature type="domain" description="4-oxalocrotonate tautomerase-like" evidence="2">
    <location>
        <begin position="4"/>
        <end position="58"/>
    </location>
</feature>
<proteinExistence type="predicted"/>
<dbReference type="STRING" id="1123265.GCA_000686625_04710"/>
<dbReference type="KEGG" id="stha:NCTC11429_03684"/>
<dbReference type="Pfam" id="PF01361">
    <property type="entry name" value="Tautomerase"/>
    <property type="match status" value="1"/>
</dbReference>
<protein>
    <submittedName>
        <fullName evidence="4">4-oxalocrotonate tautomerase</fullName>
    </submittedName>
    <submittedName>
        <fullName evidence="3">Tautomerase family protein</fullName>
    </submittedName>
</protein>
<dbReference type="SUPFAM" id="SSF55331">
    <property type="entry name" value="Tautomerase/MIF"/>
    <property type="match status" value="1"/>
</dbReference>
<dbReference type="Proteomes" id="UP000308196">
    <property type="component" value="Chromosome"/>
</dbReference>
<evidence type="ECO:0000313" key="4">
    <source>
        <dbReference type="EMBL" id="VTR48374.1"/>
    </source>
</evidence>
<evidence type="ECO:0000259" key="2">
    <source>
        <dbReference type="Pfam" id="PF01361"/>
    </source>
</evidence>
<evidence type="ECO:0000256" key="1">
    <source>
        <dbReference type="ARBA" id="ARBA00023235"/>
    </source>
</evidence>
<dbReference type="EMBL" id="JBEOQB010000005">
    <property type="protein sequence ID" value="MEZ0453700.1"/>
    <property type="molecule type" value="Genomic_DNA"/>
</dbReference>
<dbReference type="GeneID" id="78464339"/>
<reference evidence="3 6" key="2">
    <citation type="submission" date="2024-06" db="EMBL/GenBank/DDBJ databases">
        <title>Soil Sphingobacterium thalpophilum.</title>
        <authorList>
            <person name="Yang J."/>
            <person name="Li J."/>
        </authorList>
    </citation>
    <scope>NUCLEOTIDE SEQUENCE [LARGE SCALE GENOMIC DNA]</scope>
    <source>
        <strain evidence="3 6">22g91tb</strain>
    </source>
</reference>
<dbReference type="RefSeq" id="WP_028071287.1">
    <property type="nucleotide sequence ID" value="NZ_CP141191.1"/>
</dbReference>
<dbReference type="InterPro" id="IPR004370">
    <property type="entry name" value="4-OT-like_dom"/>
</dbReference>
<dbReference type="AlphaFoldDB" id="A0A4U9VXG9"/>
<dbReference type="Gene3D" id="3.30.429.10">
    <property type="entry name" value="Macrophage Migration Inhibitory Factor"/>
    <property type="match status" value="1"/>
</dbReference>
<dbReference type="EMBL" id="LR590484">
    <property type="protein sequence ID" value="VTR48374.1"/>
    <property type="molecule type" value="Genomic_DNA"/>
</dbReference>
<reference evidence="4 5" key="1">
    <citation type="submission" date="2019-05" db="EMBL/GenBank/DDBJ databases">
        <authorList>
            <consortium name="Pathogen Informatics"/>
        </authorList>
    </citation>
    <scope>NUCLEOTIDE SEQUENCE [LARGE SCALE GENOMIC DNA]</scope>
    <source>
        <strain evidence="4 5">NCTC11429</strain>
    </source>
</reference>
<dbReference type="Proteomes" id="UP001566204">
    <property type="component" value="Unassembled WGS sequence"/>
</dbReference>
<organism evidence="4 5">
    <name type="scientific">Sphingobacterium thalpophilum</name>
    <dbReference type="NCBI Taxonomy" id="259"/>
    <lineage>
        <taxon>Bacteria</taxon>
        <taxon>Pseudomonadati</taxon>
        <taxon>Bacteroidota</taxon>
        <taxon>Sphingobacteriia</taxon>
        <taxon>Sphingobacteriales</taxon>
        <taxon>Sphingobacteriaceae</taxon>
        <taxon>Sphingobacterium</taxon>
    </lineage>
</organism>
<evidence type="ECO:0000313" key="5">
    <source>
        <dbReference type="Proteomes" id="UP000308196"/>
    </source>
</evidence>
<dbReference type="InterPro" id="IPR014347">
    <property type="entry name" value="Tautomerase/MIF_sf"/>
</dbReference>
<keyword evidence="1" id="KW-0413">Isomerase</keyword>
<evidence type="ECO:0000313" key="6">
    <source>
        <dbReference type="Proteomes" id="UP001566204"/>
    </source>
</evidence>
<evidence type="ECO:0000313" key="3">
    <source>
        <dbReference type="EMBL" id="MEZ0453700.1"/>
    </source>
</evidence>
<accession>A0A4U9VXG9</accession>